<accession>A0A8H6HPN3</accession>
<dbReference type="Pfam" id="PF19283">
    <property type="entry name" value="APEH_N"/>
    <property type="match status" value="1"/>
</dbReference>
<dbReference type="EMBL" id="JACGCI010000057">
    <property type="protein sequence ID" value="KAF6750449.1"/>
    <property type="molecule type" value="Genomic_DNA"/>
</dbReference>
<protein>
    <recommendedName>
        <fullName evidence="2">Acylamino-acid-releasing enzyme N-terminal domain-containing protein</fullName>
    </recommendedName>
</protein>
<evidence type="ECO:0000256" key="1">
    <source>
        <dbReference type="ARBA" id="ARBA00010040"/>
    </source>
</evidence>
<dbReference type="InterPro" id="IPR045550">
    <property type="entry name" value="AARE_N"/>
</dbReference>
<dbReference type="Proteomes" id="UP000521943">
    <property type="component" value="Unassembled WGS sequence"/>
</dbReference>
<proteinExistence type="inferred from homology"/>
<keyword evidence="4" id="KW-1185">Reference proteome</keyword>
<comment type="caution">
    <text evidence="3">The sequence shown here is derived from an EMBL/GenBank/DDBJ whole genome shotgun (WGS) entry which is preliminary data.</text>
</comment>
<dbReference type="AlphaFoldDB" id="A0A8H6HPN3"/>
<dbReference type="OrthoDB" id="43744at2759"/>
<evidence type="ECO:0000313" key="4">
    <source>
        <dbReference type="Proteomes" id="UP000521943"/>
    </source>
</evidence>
<organism evidence="3 4">
    <name type="scientific">Ephemerocybe angulata</name>
    <dbReference type="NCBI Taxonomy" id="980116"/>
    <lineage>
        <taxon>Eukaryota</taxon>
        <taxon>Fungi</taxon>
        <taxon>Dikarya</taxon>
        <taxon>Basidiomycota</taxon>
        <taxon>Agaricomycotina</taxon>
        <taxon>Agaricomycetes</taxon>
        <taxon>Agaricomycetidae</taxon>
        <taxon>Agaricales</taxon>
        <taxon>Agaricineae</taxon>
        <taxon>Psathyrellaceae</taxon>
        <taxon>Ephemerocybe</taxon>
    </lineage>
</organism>
<name>A0A8H6HPN3_9AGAR</name>
<gene>
    <name evidence="3" type="ORF">DFP72DRAFT_515262</name>
</gene>
<evidence type="ECO:0000313" key="3">
    <source>
        <dbReference type="EMBL" id="KAF6750449.1"/>
    </source>
</evidence>
<reference evidence="3 4" key="1">
    <citation type="submission" date="2020-07" db="EMBL/GenBank/DDBJ databases">
        <title>Comparative genomics of pyrophilous fungi reveals a link between fire events and developmental genes.</title>
        <authorList>
            <consortium name="DOE Joint Genome Institute"/>
            <person name="Steindorff A.S."/>
            <person name="Carver A."/>
            <person name="Calhoun S."/>
            <person name="Stillman K."/>
            <person name="Liu H."/>
            <person name="Lipzen A."/>
            <person name="Pangilinan J."/>
            <person name="Labutti K."/>
            <person name="Bruns T.D."/>
            <person name="Grigoriev I.V."/>
        </authorList>
    </citation>
    <scope>NUCLEOTIDE SEQUENCE [LARGE SCALE GENOMIC DNA]</scope>
    <source>
        <strain evidence="3 4">CBS 144469</strain>
    </source>
</reference>
<evidence type="ECO:0000259" key="2">
    <source>
        <dbReference type="Pfam" id="PF19283"/>
    </source>
</evidence>
<comment type="similarity">
    <text evidence="1">Belongs to the peptidase S9C family.</text>
</comment>
<sequence length="187" mass="21274">MEDDPYAKFRFKADLGEGLSGKRRPTAFIVHWDKDDVPSVSRIETPEQLYLGQYIFSRDPENRLYAAAYERQSDWRLLGVKGCFNRPRGIWQVDLAKEAAYPEVWKCTLTKLTDSHLSCRSPPLKIWHDSGATREQSQIEKYPACTASYQHRQPARTQVPGPGLTHPIHASCNVDICVAMPSLIDVV</sequence>
<feature type="domain" description="Acylamino-acid-releasing enzyme N-terminal" evidence="2">
    <location>
        <begin position="11"/>
        <end position="99"/>
    </location>
</feature>